<gene>
    <name evidence="2" type="ORF">HNQ38_001939</name>
</gene>
<dbReference type="AlphaFoldDB" id="A0A7W8FEI7"/>
<dbReference type="Pfam" id="PF06035">
    <property type="entry name" value="Peptidase_C93"/>
    <property type="match status" value="1"/>
</dbReference>
<dbReference type="RefSeq" id="WP_183719708.1">
    <property type="nucleotide sequence ID" value="NZ_JACHGO010000005.1"/>
</dbReference>
<dbReference type="SUPFAM" id="SSF54001">
    <property type="entry name" value="Cysteine proteinases"/>
    <property type="match status" value="1"/>
</dbReference>
<evidence type="ECO:0000313" key="3">
    <source>
        <dbReference type="Proteomes" id="UP000539075"/>
    </source>
</evidence>
<evidence type="ECO:0000313" key="2">
    <source>
        <dbReference type="EMBL" id="MBB5143839.1"/>
    </source>
</evidence>
<sequence length="369" mass="40697">MKTNRLLRFSLITALPLAVVFLLVALTARYFLPLPATAAQNTASGIVAGGLVGDDYAPERPISTTLDKVDQIQPSSLEGFTRQPPAPASNKQQTPRPGKKNAPSNQEGVGQPNESRDALQDSENTARQDDGKASPQDQGNAAPEDEGDDVVPASHDKVDVPTADSASATSSSDFSKEQVGTSGNKVQLFGTVEFKRPLSSLPGWLTLLKRNAKDPIFIPGKYFKKSVTWDNFKEKAKGKSPMDLLRYVNSFWNTWPYKEDIVNWGVEDYWAIPAEFLKKSGDCEDYAIVKYFTLKELGIPAENMRIVVVRDTVRNLAHAVLAVYLNGDAYILDNLSNAVLSHSRIRQYSPQYSVNEVGRWAHLKGRKVK</sequence>
<proteinExistence type="predicted"/>
<dbReference type="InterPro" id="IPR010319">
    <property type="entry name" value="Transglutaminase-like_Cys_pept"/>
</dbReference>
<name>A0A7W8FEI7_9BACT</name>
<keyword evidence="3" id="KW-1185">Reference proteome</keyword>
<dbReference type="InterPro" id="IPR038765">
    <property type="entry name" value="Papain-like_cys_pep_sf"/>
</dbReference>
<protein>
    <submittedName>
        <fullName evidence="2">Putative transglutaminase-like cysteine proteinase</fullName>
    </submittedName>
</protein>
<feature type="region of interest" description="Disordered" evidence="1">
    <location>
        <begin position="77"/>
        <end position="181"/>
    </location>
</feature>
<feature type="compositionally biased region" description="Basic and acidic residues" evidence="1">
    <location>
        <begin position="114"/>
        <end position="132"/>
    </location>
</feature>
<dbReference type="PANTHER" id="PTHR39327">
    <property type="match status" value="1"/>
</dbReference>
<comment type="caution">
    <text evidence="2">The sequence shown here is derived from an EMBL/GenBank/DDBJ whole genome shotgun (WGS) entry which is preliminary data.</text>
</comment>
<dbReference type="EMBL" id="JACHGO010000005">
    <property type="protein sequence ID" value="MBB5143839.1"/>
    <property type="molecule type" value="Genomic_DNA"/>
</dbReference>
<reference evidence="2 3" key="1">
    <citation type="submission" date="2020-08" db="EMBL/GenBank/DDBJ databases">
        <title>Genomic Encyclopedia of Type Strains, Phase IV (KMG-IV): sequencing the most valuable type-strain genomes for metagenomic binning, comparative biology and taxonomic classification.</title>
        <authorList>
            <person name="Goeker M."/>
        </authorList>
    </citation>
    <scope>NUCLEOTIDE SEQUENCE [LARGE SCALE GENOMIC DNA]</scope>
    <source>
        <strain evidence="2 3">DSM 11275</strain>
    </source>
</reference>
<dbReference type="Proteomes" id="UP000539075">
    <property type="component" value="Unassembled WGS sequence"/>
</dbReference>
<evidence type="ECO:0000256" key="1">
    <source>
        <dbReference type="SAM" id="MobiDB-lite"/>
    </source>
</evidence>
<dbReference type="PANTHER" id="PTHR39327:SF1">
    <property type="entry name" value="BLR5470 PROTEIN"/>
    <property type="match status" value="1"/>
</dbReference>
<accession>A0A7W8FEI7</accession>
<organism evidence="2 3">
    <name type="scientific">Desulfovibrio intestinalis</name>
    <dbReference type="NCBI Taxonomy" id="58621"/>
    <lineage>
        <taxon>Bacteria</taxon>
        <taxon>Pseudomonadati</taxon>
        <taxon>Thermodesulfobacteriota</taxon>
        <taxon>Desulfovibrionia</taxon>
        <taxon>Desulfovibrionales</taxon>
        <taxon>Desulfovibrionaceae</taxon>
        <taxon>Desulfovibrio</taxon>
    </lineage>
</organism>
<feature type="compositionally biased region" description="Low complexity" evidence="1">
    <location>
        <begin position="162"/>
        <end position="173"/>
    </location>
</feature>
<dbReference type="Gene3D" id="3.10.620.30">
    <property type="match status" value="1"/>
</dbReference>